<dbReference type="InterPro" id="IPR010982">
    <property type="entry name" value="Lambda_DNA-bd_dom_sf"/>
</dbReference>
<dbReference type="InterPro" id="IPR001387">
    <property type="entry name" value="Cro/C1-type_HTH"/>
</dbReference>
<dbReference type="Proteomes" id="UP000564836">
    <property type="component" value="Plasmid pBb323S2a"/>
</dbReference>
<evidence type="ECO:0000313" key="3">
    <source>
        <dbReference type="EMBL" id="UGX89560.1"/>
    </source>
</evidence>
<reference evidence="3 4" key="1">
    <citation type="journal article" date="2017" name="Syst. Appl. Microbiol.">
        <title>Soybeans inoculated with root zone soils of Canadian native legumes harbour diverse and novel Bradyrhizobium spp. that possess agricultural potential.</title>
        <authorList>
            <person name="Bromfield E.S.P."/>
            <person name="Cloutier S."/>
            <person name="Tambong J.T."/>
            <person name="Tran Thi T.V."/>
        </authorList>
    </citation>
    <scope>NUCLEOTIDE SEQUENCE [LARGE SCALE GENOMIC DNA]</scope>
    <source>
        <strain evidence="3 4">323S2</strain>
    </source>
</reference>
<sequence>MKDAIRHLDSRFATLQALSHAQRPPKGWIRAIRDALGMTTSQYAKRLGVSQPRIVELEKSEQGGSVTLNTLQRAAEALGCRLVYVLVPERPLAEVVTKRAAEVAERQSRAIEQTMRLEDQAVEDNQAARALREQAIEDLLKRPARLWDEE</sequence>
<geneLocation type="plasmid" evidence="3 4">
    <name>pBb323S2a</name>
</geneLocation>
<dbReference type="EMBL" id="JACBFH010000004">
    <property type="protein sequence ID" value="NYY96656.1"/>
    <property type="molecule type" value="Genomic_DNA"/>
</dbReference>
<evidence type="ECO:0000259" key="1">
    <source>
        <dbReference type="PROSITE" id="PS50943"/>
    </source>
</evidence>
<dbReference type="RefSeq" id="WP_166354031.1">
    <property type="nucleotide sequence ID" value="NZ_CP049700.1"/>
</dbReference>
<keyword evidence="3" id="KW-0614">Plasmid</keyword>
<dbReference type="EMBL" id="CP088278">
    <property type="protein sequence ID" value="UGX89560.1"/>
    <property type="molecule type" value="Genomic_DNA"/>
</dbReference>
<dbReference type="GO" id="GO:0003677">
    <property type="term" value="F:DNA binding"/>
    <property type="evidence" value="ECO:0007669"/>
    <property type="project" value="InterPro"/>
</dbReference>
<dbReference type="CDD" id="cd00093">
    <property type="entry name" value="HTH_XRE"/>
    <property type="match status" value="1"/>
</dbReference>
<protein>
    <submittedName>
        <fullName evidence="2">Mobile mystery protein A</fullName>
    </submittedName>
</protein>
<gene>
    <name evidence="3" type="ORF">G6321_00002020</name>
    <name evidence="2" type="ORF">G6321_52910</name>
</gene>
<dbReference type="Pfam" id="PF01381">
    <property type="entry name" value="HTH_3"/>
    <property type="match status" value="1"/>
</dbReference>
<dbReference type="SUPFAM" id="SSF47413">
    <property type="entry name" value="lambda repressor-like DNA-binding domains"/>
    <property type="match status" value="1"/>
</dbReference>
<feature type="domain" description="HTH cro/C1-type" evidence="1">
    <location>
        <begin position="29"/>
        <end position="85"/>
    </location>
</feature>
<name>A0A7Z0QME8_9BRAD</name>
<reference evidence="2" key="2">
    <citation type="submission" date="2020-06" db="EMBL/GenBank/DDBJ databases">
        <title>Whole Genome Sequence of Bradyrhizobium sp. Strain 323S2.</title>
        <authorList>
            <person name="Bromfield E.S.P."/>
        </authorList>
    </citation>
    <scope>NUCLEOTIDE SEQUENCE [LARGE SCALE GENOMIC DNA]</scope>
    <source>
        <strain evidence="2">323S2</strain>
    </source>
</reference>
<proteinExistence type="predicted"/>
<dbReference type="AlphaFoldDB" id="A0A7Z0QME8"/>
<dbReference type="PROSITE" id="PS50943">
    <property type="entry name" value="HTH_CROC1"/>
    <property type="match status" value="1"/>
</dbReference>
<evidence type="ECO:0000313" key="2">
    <source>
        <dbReference type="EMBL" id="NYY96656.1"/>
    </source>
</evidence>
<evidence type="ECO:0000313" key="4">
    <source>
        <dbReference type="Proteomes" id="UP000564836"/>
    </source>
</evidence>
<accession>A0A7Z0QME8</accession>
<organism evidence="2">
    <name type="scientific">Bradyrhizobium barranii subsp. barranii</name>
    <dbReference type="NCBI Taxonomy" id="2823807"/>
    <lineage>
        <taxon>Bacteria</taxon>
        <taxon>Pseudomonadati</taxon>
        <taxon>Pseudomonadota</taxon>
        <taxon>Alphaproteobacteria</taxon>
        <taxon>Hyphomicrobiales</taxon>
        <taxon>Nitrobacteraceae</taxon>
        <taxon>Bradyrhizobium</taxon>
        <taxon>Bradyrhizobium barranii</taxon>
    </lineage>
</organism>
<reference evidence="3 4" key="3">
    <citation type="journal article" date="2022" name="Int. J. Syst. Evol. Microbiol.">
        <title>Strains of Bradyrhizobium barranii sp. nov. associated with legumes native to Canada are symbionts of soybeans and belong to different subspecies (subsp. barranii subsp. nov. and subsp. apii subsp. nov.) and symbiovars (sv. glycinearum and sv. septentrionale).</title>
        <authorList>
            <person name="Bromfield E.S.P."/>
            <person name="Cloutier S."/>
            <person name="Wasai-Hara S."/>
            <person name="Minamisawa K."/>
        </authorList>
    </citation>
    <scope>NUCLEOTIDE SEQUENCE [LARGE SCALE GENOMIC DNA]</scope>
    <source>
        <strain evidence="4">323S2</strain>
        <plasmid evidence="3 4">pBb323S2a</plasmid>
    </source>
</reference>
<dbReference type="NCBIfam" id="TIGR02612">
    <property type="entry name" value="mob_myst_A"/>
    <property type="match status" value="1"/>
</dbReference>
<dbReference type="Gene3D" id="1.10.260.40">
    <property type="entry name" value="lambda repressor-like DNA-binding domains"/>
    <property type="match status" value="1"/>
</dbReference>
<dbReference type="InterPro" id="IPR013435">
    <property type="entry name" value="Mobile_mystery_prot_A"/>
</dbReference>
<dbReference type="SMART" id="SM00530">
    <property type="entry name" value="HTH_XRE"/>
    <property type="match status" value="1"/>
</dbReference>